<dbReference type="Proteomes" id="UP001516620">
    <property type="component" value="Unassembled WGS sequence"/>
</dbReference>
<evidence type="ECO:0000313" key="2">
    <source>
        <dbReference type="EMBL" id="MBM6998004.1"/>
    </source>
</evidence>
<reference evidence="2 3" key="1">
    <citation type="submission" date="2021-01" db="EMBL/GenBank/DDBJ databases">
        <title>Paenibacillus sp.nov. isolated from the rhizosphere soil of tomato plant.</title>
        <authorList>
            <person name="Thin K.K."/>
            <person name="Zhang X."/>
            <person name="He S."/>
        </authorList>
    </citation>
    <scope>NUCLEOTIDE SEQUENCE [LARGE SCALE GENOMIC DNA]</scope>
    <source>
        <strain evidence="2 3">DXFW5</strain>
    </source>
</reference>
<sequence>MKNIRFVVWFMAFVLLFAVLVGSFVYAVDPLQLYRKASYSPLFTKQQRYQNPGLAKNYAYDTIILGSSMTENFVPSEVGARLGGQVMKLSMEGSTAKEQRMIADVAVGTGQVKKVLWGIDYFSFRDNAVRDEANFPFYLYDDKIWNDYKYLLNVSDVKHALGALFLPKSQMPQLRNLDLLNNWDVSTSYGPTQVFAKWQEAKLSEQLTADYEPALEVVKQNFEDNTMSFIEAHPDIEFIIYYPPYSVLRQQMWYSLNPDRFENQLEMKKYMYERFSAFANVRVYDFQSDSTLTYDLDEYKDLSHHSAAINRRIIEEIAAGTHQVTAANVELNNKLLQEQVQSLVINEDGPVYSVVVNVNGQEITFDELPPADDDQVRVPLKDFALAAGIEFNYNAADKTASLTRGEREVKVAVGADTATVNGTETPIEAPTKIYNGRLTGPLLQIIHLLQGDVEVDQSEQESYIVTYNITLE</sequence>
<organism evidence="2 3">
    <name type="scientific">Paenibacillus rhizolycopersici</name>
    <dbReference type="NCBI Taxonomy" id="2780073"/>
    <lineage>
        <taxon>Bacteria</taxon>
        <taxon>Bacillati</taxon>
        <taxon>Bacillota</taxon>
        <taxon>Bacilli</taxon>
        <taxon>Bacillales</taxon>
        <taxon>Paenibacillaceae</taxon>
        <taxon>Paenibacillus</taxon>
    </lineage>
</organism>
<proteinExistence type="predicted"/>
<accession>A0ABS2HDU7</accession>
<comment type="caution">
    <text evidence="2">The sequence shown here is derived from an EMBL/GenBank/DDBJ whole genome shotgun (WGS) entry which is preliminary data.</text>
</comment>
<gene>
    <name evidence="2" type="ORF">IM700_020250</name>
</gene>
<evidence type="ECO:0000259" key="1">
    <source>
        <dbReference type="Pfam" id="PF07833"/>
    </source>
</evidence>
<dbReference type="Gene3D" id="3.30.457.10">
    <property type="entry name" value="Copper amine oxidase-like, N-terminal domain"/>
    <property type="match status" value="1"/>
</dbReference>
<dbReference type="Pfam" id="PF07833">
    <property type="entry name" value="Cu_amine_oxidN1"/>
    <property type="match status" value="1"/>
</dbReference>
<evidence type="ECO:0000313" key="3">
    <source>
        <dbReference type="Proteomes" id="UP001516620"/>
    </source>
</evidence>
<dbReference type="EMBL" id="JADCNN020000026">
    <property type="protein sequence ID" value="MBM6998004.1"/>
    <property type="molecule type" value="Genomic_DNA"/>
</dbReference>
<dbReference type="SUPFAM" id="SSF55383">
    <property type="entry name" value="Copper amine oxidase, domain N"/>
    <property type="match status" value="1"/>
</dbReference>
<keyword evidence="3" id="KW-1185">Reference proteome</keyword>
<dbReference type="InterPro" id="IPR012854">
    <property type="entry name" value="Cu_amine_oxidase-like_N"/>
</dbReference>
<feature type="domain" description="Copper amine oxidase-like N-terminal" evidence="1">
    <location>
        <begin position="358"/>
        <end position="464"/>
    </location>
</feature>
<dbReference type="InterPro" id="IPR036582">
    <property type="entry name" value="Mao_N_sf"/>
</dbReference>
<name>A0ABS2HDU7_9BACL</name>
<protein>
    <submittedName>
        <fullName evidence="2">Copper amine oxidase N-terminal domain-containing protein</fullName>
    </submittedName>
</protein>
<dbReference type="RefSeq" id="WP_193417055.1">
    <property type="nucleotide sequence ID" value="NZ_JADCNN020000026.1"/>
</dbReference>